<comment type="subcellular location">
    <subcellularLocation>
        <location evidence="1">Secreted</location>
    </subcellularLocation>
</comment>
<dbReference type="Pfam" id="PF25106">
    <property type="entry name" value="VWA_4"/>
    <property type="match status" value="1"/>
</dbReference>
<dbReference type="EMBL" id="CAJJDP010000025">
    <property type="protein sequence ID" value="CAD8151882.1"/>
    <property type="molecule type" value="Genomic_DNA"/>
</dbReference>
<evidence type="ECO:0000313" key="8">
    <source>
        <dbReference type="EMBL" id="CAD8151882.1"/>
    </source>
</evidence>
<dbReference type="GO" id="GO:0004674">
    <property type="term" value="F:protein serine/threonine kinase activity"/>
    <property type="evidence" value="ECO:0007669"/>
    <property type="project" value="UniProtKB-KW"/>
</dbReference>
<name>A0A8S1TKT3_PAROT</name>
<dbReference type="OMA" id="IDCTISM"/>
<dbReference type="InterPro" id="IPR056861">
    <property type="entry name" value="HMCN1-like_VWA"/>
</dbReference>
<dbReference type="Proteomes" id="UP000683925">
    <property type="component" value="Unassembled WGS sequence"/>
</dbReference>
<dbReference type="AlphaFoldDB" id="A0A8S1TKT3"/>
<gene>
    <name evidence="8" type="ORF">POCTA_138.1.T0250330</name>
</gene>
<dbReference type="InterPro" id="IPR052969">
    <property type="entry name" value="Thr-specific_kinase-like"/>
</dbReference>
<reference evidence="8" key="1">
    <citation type="submission" date="2021-01" db="EMBL/GenBank/DDBJ databases">
        <authorList>
            <consortium name="Genoscope - CEA"/>
            <person name="William W."/>
        </authorList>
    </citation>
    <scope>NUCLEOTIDE SEQUENCE</scope>
</reference>
<dbReference type="OrthoDB" id="299639at2759"/>
<organism evidence="8 9">
    <name type="scientific">Paramecium octaurelia</name>
    <dbReference type="NCBI Taxonomy" id="43137"/>
    <lineage>
        <taxon>Eukaryota</taxon>
        <taxon>Sar</taxon>
        <taxon>Alveolata</taxon>
        <taxon>Ciliophora</taxon>
        <taxon>Intramacronucleata</taxon>
        <taxon>Oligohymenophorea</taxon>
        <taxon>Peniculida</taxon>
        <taxon>Parameciidae</taxon>
        <taxon>Paramecium</taxon>
    </lineage>
</organism>
<dbReference type="PANTHER" id="PTHR47763:SF5">
    <property type="entry name" value="CHROMOSOME UNDETERMINED SCAFFOLD_25, WHOLE GENOME SHOTGUN SEQUENCE"/>
    <property type="match status" value="1"/>
</dbReference>
<evidence type="ECO:0000256" key="1">
    <source>
        <dbReference type="ARBA" id="ARBA00004613"/>
    </source>
</evidence>
<evidence type="ECO:0000259" key="7">
    <source>
        <dbReference type="PROSITE" id="PS51158"/>
    </source>
</evidence>
<dbReference type="PANTHER" id="PTHR47763">
    <property type="entry name" value="ALPHA-PROTEIN KINASE VWKA"/>
    <property type="match status" value="1"/>
</dbReference>
<dbReference type="Pfam" id="PF02816">
    <property type="entry name" value="Alpha_kinase"/>
    <property type="match status" value="1"/>
</dbReference>
<evidence type="ECO:0000256" key="3">
    <source>
        <dbReference type="ARBA" id="ARBA00022527"/>
    </source>
</evidence>
<feature type="domain" description="Alpha-type protein kinase" evidence="7">
    <location>
        <begin position="486"/>
        <end position="713"/>
    </location>
</feature>
<keyword evidence="5" id="KW-0732">Signal</keyword>
<dbReference type="SMART" id="SM00811">
    <property type="entry name" value="Alpha_kinase"/>
    <property type="match status" value="1"/>
</dbReference>
<comment type="caution">
    <text evidence="8">The sequence shown here is derived from an EMBL/GenBank/DDBJ whole genome shotgun (WGS) entry which is preliminary data.</text>
</comment>
<proteinExistence type="predicted"/>
<keyword evidence="3" id="KW-0723">Serine/threonine-protein kinase</keyword>
<accession>A0A8S1TKT3</accession>
<evidence type="ECO:0000313" key="9">
    <source>
        <dbReference type="Proteomes" id="UP000683925"/>
    </source>
</evidence>
<keyword evidence="2" id="KW-0964">Secreted</keyword>
<dbReference type="PROSITE" id="PS51158">
    <property type="entry name" value="ALPHA_KINASE"/>
    <property type="match status" value="1"/>
</dbReference>
<evidence type="ECO:0000256" key="2">
    <source>
        <dbReference type="ARBA" id="ARBA00022525"/>
    </source>
</evidence>
<dbReference type="InterPro" id="IPR004166">
    <property type="entry name" value="a-kinase_dom"/>
</dbReference>
<dbReference type="CDD" id="cd04515">
    <property type="entry name" value="Alpha_kinase"/>
    <property type="match status" value="1"/>
</dbReference>
<keyword evidence="6" id="KW-0418">Kinase</keyword>
<keyword evidence="4" id="KW-0808">Transferase</keyword>
<dbReference type="GO" id="GO:0005737">
    <property type="term" value="C:cytoplasm"/>
    <property type="evidence" value="ECO:0007669"/>
    <property type="project" value="TreeGrafter"/>
</dbReference>
<keyword evidence="9" id="KW-1185">Reference proteome</keyword>
<evidence type="ECO:0000256" key="6">
    <source>
        <dbReference type="ARBA" id="ARBA00022777"/>
    </source>
</evidence>
<protein>
    <recommendedName>
        <fullName evidence="7">Alpha-type protein kinase domain-containing protein</fullName>
    </recommendedName>
</protein>
<evidence type="ECO:0000256" key="4">
    <source>
        <dbReference type="ARBA" id="ARBA00022679"/>
    </source>
</evidence>
<dbReference type="GO" id="GO:0005524">
    <property type="term" value="F:ATP binding"/>
    <property type="evidence" value="ECO:0007669"/>
    <property type="project" value="InterPro"/>
</dbReference>
<sequence length="886" mass="104369">MEFIDEDSDAQQICMYNLLCMDKFCSKLHPRAFAGICIGFLNSYCKNQSICGLQHFSIEQLRDKIQQHPINGIRQYNLCPTNCENLRCRYLHPPWLKNICLQCLNKTKQCKGEPALIHKVTWDKLRDIVYKEYSISGVNPEMFCVEINCDCPAKIYNFDQFCIKNFKGICPMLDGRCIMPHKSWESLKENSLQKVKEKAIVAKGCIKFDEKDKSFIKQQQKQQNMQVFIEQSSLSTMVNQIELRPQVDIIFIIDCTISMADWLIAAKHNIKFIIKEFTKKISVSSCVRLAAVCYRDFTDGPNHIQYHDFTVQPEEIEKFIDKFQPNGGDDIPEDLIGALDVAYNLNISKHPDSILQIFTITDAPCHGKKYHDLIIDDMPDTNNLEEKLEKFVQKKKRFFFSFISIRQQTDKMEEIFKKCVPNYSSAKITENKFSDYVLFSLSATMHKSTKIEDDNEFIFREVKYRKQQQMNYIFETRDGSYMNQFRSQMKRTKLEKKYTLLQIEKSELNLENYEKGQNVQVFKAFDQKNNIYVVLKIPKFIIQQLKKNQFITEELQVKSKNYAKNKYQQQLIAKQLSHYFNQQCSQQNGEFLPIYYATPFIYYFDLPVFGIKVIYGESYIDLDIPWKKYSNNADFFEKEYNFTSFSHFTYVKTNQNLIITDLQGKSNLLSDPCIHSKELEDEGNCQEVGSNNFFQFQHQKCTPLCISLKLPKNMLQTDASQIRQYEQIIDVFGGKTDQSKLQKICANCNCQEKLENLSNLQEICSGCLEKKKQVDVSKCECCNEEFKISFNYEQLQETFINFCKNCKNSDCNMFNQQCHYCQSKICKQTEKTIQIQNKTYYICLDAFHYLRQIRCTRCQKEYQFKKLLTKEEYCDNHYNYICNTCA</sequence>
<evidence type="ECO:0000256" key="5">
    <source>
        <dbReference type="ARBA" id="ARBA00022729"/>
    </source>
</evidence>